<keyword evidence="2" id="KW-1185">Reference proteome</keyword>
<evidence type="ECO:0000313" key="2">
    <source>
        <dbReference type="Proteomes" id="UP001054945"/>
    </source>
</evidence>
<dbReference type="EMBL" id="BPLR01010219">
    <property type="protein sequence ID" value="GIY37804.1"/>
    <property type="molecule type" value="Genomic_DNA"/>
</dbReference>
<proteinExistence type="predicted"/>
<reference evidence="1 2" key="1">
    <citation type="submission" date="2021-06" db="EMBL/GenBank/DDBJ databases">
        <title>Caerostris extrusa draft genome.</title>
        <authorList>
            <person name="Kono N."/>
            <person name="Arakawa K."/>
        </authorList>
    </citation>
    <scope>NUCLEOTIDE SEQUENCE [LARGE SCALE GENOMIC DNA]</scope>
</reference>
<name>A0AAV4SUR9_CAEEX</name>
<dbReference type="Proteomes" id="UP001054945">
    <property type="component" value="Unassembled WGS sequence"/>
</dbReference>
<sequence length="116" mass="12701">MTSEIVCLRVTSHRNGSLDHEGFVGTMRRDQLPKASSSPLKRERRNATLLLTVSSQHLLQQTLGGKILTIGSHVIPYATCSRERAVAAAALPITHCAIPPPCHKQFRWSLTGTIFG</sequence>
<accession>A0AAV4SUR9</accession>
<gene>
    <name evidence="1" type="ORF">CEXT_491311</name>
</gene>
<evidence type="ECO:0000313" key="1">
    <source>
        <dbReference type="EMBL" id="GIY37804.1"/>
    </source>
</evidence>
<dbReference type="AlphaFoldDB" id="A0AAV4SUR9"/>
<organism evidence="1 2">
    <name type="scientific">Caerostris extrusa</name>
    <name type="common">Bark spider</name>
    <name type="synonym">Caerostris bankana</name>
    <dbReference type="NCBI Taxonomy" id="172846"/>
    <lineage>
        <taxon>Eukaryota</taxon>
        <taxon>Metazoa</taxon>
        <taxon>Ecdysozoa</taxon>
        <taxon>Arthropoda</taxon>
        <taxon>Chelicerata</taxon>
        <taxon>Arachnida</taxon>
        <taxon>Araneae</taxon>
        <taxon>Araneomorphae</taxon>
        <taxon>Entelegynae</taxon>
        <taxon>Araneoidea</taxon>
        <taxon>Araneidae</taxon>
        <taxon>Caerostris</taxon>
    </lineage>
</organism>
<comment type="caution">
    <text evidence="1">The sequence shown here is derived from an EMBL/GenBank/DDBJ whole genome shotgun (WGS) entry which is preliminary data.</text>
</comment>
<protein>
    <submittedName>
        <fullName evidence="1">Uncharacterized protein</fullName>
    </submittedName>
</protein>